<dbReference type="SUPFAM" id="SSF56300">
    <property type="entry name" value="Metallo-dependent phosphatases"/>
    <property type="match status" value="1"/>
</dbReference>
<gene>
    <name evidence="4" type="ORF">FUT82_07100</name>
    <name evidence="3" type="ORF">TPHV1_10003</name>
</gene>
<evidence type="ECO:0000313" key="3">
    <source>
        <dbReference type="EMBL" id="CEM60335.1"/>
    </source>
</evidence>
<keyword evidence="2" id="KW-0479">Metal-binding</keyword>
<dbReference type="GO" id="GO:0046872">
    <property type="term" value="F:metal ion binding"/>
    <property type="evidence" value="ECO:0007669"/>
    <property type="project" value="UniProtKB-KW"/>
</dbReference>
<evidence type="ECO:0000313" key="5">
    <source>
        <dbReference type="Proteomes" id="UP000042527"/>
    </source>
</evidence>
<sequence length="272" mass="30352">MLTMKEMETTKIFFGGDVCGLIGVKTLKKNLPSIIDRYGIDFVYINGENASSGVGIRPSESNVFFESGVDVITGGNHSLERFDLRDTYGKEPRILRPENYPFAKGSGIYITEKKSLTYIVINIQGREYMKPIDCPFQTLDRIYDTIFKQYPDALILVDIHAESSTEKEALGYYLDGRAALVAGSHTHTQTADEKILPNGTAYITDAGMIGARYSVIGGDPEMIIKRARTQVPQKFTIPEKGETIFSGIIAEIHNETKKAIAIDRIKIFDYID</sequence>
<feature type="binding site" evidence="2">
    <location>
        <position position="76"/>
    </location>
    <ligand>
        <name>Fe cation</name>
        <dbReference type="ChEBI" id="CHEBI:24875"/>
        <label>2</label>
    </ligand>
</feature>
<dbReference type="GO" id="GO:0004113">
    <property type="term" value="F:2',3'-cyclic-nucleotide 3'-phosphodiesterase activity"/>
    <property type="evidence" value="ECO:0007669"/>
    <property type="project" value="TreeGrafter"/>
</dbReference>
<dbReference type="PIRSF" id="PIRSF004789">
    <property type="entry name" value="DR1281"/>
    <property type="match status" value="1"/>
</dbReference>
<feature type="binding site" evidence="2">
    <location>
        <position position="17"/>
    </location>
    <ligand>
        <name>Fe cation</name>
        <dbReference type="ChEBI" id="CHEBI:24875"/>
        <label>1</label>
    </ligand>
</feature>
<evidence type="ECO:0000313" key="4">
    <source>
        <dbReference type="EMBL" id="QEJ97785.1"/>
    </source>
</evidence>
<dbReference type="EMBL" id="CP042817">
    <property type="protein sequence ID" value="QEJ97785.1"/>
    <property type="molecule type" value="Genomic_DNA"/>
</dbReference>
<dbReference type="AlphaFoldDB" id="A0A0B7GTM3"/>
<feature type="binding site" evidence="2">
    <location>
        <position position="160"/>
    </location>
    <ligand>
        <name>Fe cation</name>
        <dbReference type="ChEBI" id="CHEBI:24875"/>
        <label>2</label>
    </ligand>
</feature>
<feature type="binding site" evidence="2">
    <location>
        <position position="49"/>
    </location>
    <ligand>
        <name>Fe cation</name>
        <dbReference type="ChEBI" id="CHEBI:24875"/>
        <label>1</label>
    </ligand>
</feature>
<feature type="binding site" evidence="2">
    <location>
        <position position="185"/>
    </location>
    <ligand>
        <name>Fe cation</name>
        <dbReference type="ChEBI" id="CHEBI:24875"/>
        <label>2</label>
    </ligand>
</feature>
<dbReference type="EMBL" id="CDNC01000001">
    <property type="protein sequence ID" value="CEM60335.1"/>
    <property type="molecule type" value="Genomic_DNA"/>
</dbReference>
<feature type="binding site" evidence="2">
    <location>
        <position position="48"/>
    </location>
    <ligand>
        <name>Fe cation</name>
        <dbReference type="ChEBI" id="CHEBI:24875"/>
        <label>2</label>
    </ligand>
</feature>
<proteinExistence type="predicted"/>
<dbReference type="Proteomes" id="UP000323594">
    <property type="component" value="Chromosome"/>
</dbReference>
<feature type="binding site" evidence="2">
    <location>
        <position position="48"/>
    </location>
    <ligand>
        <name>Fe cation</name>
        <dbReference type="ChEBI" id="CHEBI:24875"/>
        <label>1</label>
    </ligand>
</feature>
<evidence type="ECO:0000313" key="6">
    <source>
        <dbReference type="Proteomes" id="UP000323594"/>
    </source>
</evidence>
<reference evidence="5" key="1">
    <citation type="submission" date="2015-01" db="EMBL/GenBank/DDBJ databases">
        <authorList>
            <person name="Manzoor Shahid"/>
            <person name="Zubair Saima"/>
        </authorList>
    </citation>
    <scope>NUCLEOTIDE SEQUENCE [LARGE SCALE GENOMIC DNA]</scope>
    <source>
        <strain evidence="5">V1</strain>
    </source>
</reference>
<dbReference type="InterPro" id="IPR029052">
    <property type="entry name" value="Metallo-depent_PP-like"/>
</dbReference>
<dbReference type="Proteomes" id="UP000042527">
    <property type="component" value="Unassembled WGS sequence"/>
</dbReference>
<feature type="active site" description="Proton donor" evidence="1">
    <location>
        <position position="77"/>
    </location>
</feature>
<dbReference type="PANTHER" id="PTHR36303:SF1">
    <property type="entry name" value="2',3'-CYCLIC-NUCLEOTIDE 2'-PHOSPHODIESTERASE"/>
    <property type="match status" value="1"/>
</dbReference>
<protein>
    <submittedName>
        <fullName evidence="4">YmdB family metallophosphoesterase</fullName>
    </submittedName>
</protein>
<dbReference type="Gene3D" id="3.60.21.10">
    <property type="match status" value="1"/>
</dbReference>
<name>A0A0B7GTM3_TREPH</name>
<feature type="binding site" evidence="2">
    <location>
        <position position="187"/>
    </location>
    <ligand>
        <name>Fe cation</name>
        <dbReference type="ChEBI" id="CHEBI:24875"/>
        <label>1</label>
    </ligand>
</feature>
<dbReference type="Pfam" id="PF13277">
    <property type="entry name" value="YmdB"/>
    <property type="match status" value="1"/>
</dbReference>
<evidence type="ECO:0000256" key="2">
    <source>
        <dbReference type="PIRSR" id="PIRSR004789-51"/>
    </source>
</evidence>
<dbReference type="OrthoDB" id="9801109at2"/>
<reference evidence="4 6" key="3">
    <citation type="submission" date="2019-08" db="EMBL/GenBank/DDBJ databases">
        <authorList>
            <person name="Kuhnert P."/>
        </authorList>
    </citation>
    <scope>NUCLEOTIDE SEQUENCE [LARGE SCALE GENOMIC DNA]</scope>
    <source>
        <strain evidence="4 6">B36.5</strain>
    </source>
</reference>
<dbReference type="PANTHER" id="PTHR36303">
    <property type="entry name" value="2',3'-CYCLIC-NUCLEOTIDE 2'-PHOSPHODIESTERASE"/>
    <property type="match status" value="1"/>
</dbReference>
<accession>A0A0B7GTM3</accession>
<reference evidence="3" key="2">
    <citation type="submission" date="2015-01" db="EMBL/GenBank/DDBJ databases">
        <authorList>
            <person name="Xiang T."/>
            <person name="Song Y."/>
            <person name="Huang L."/>
            <person name="Wang B."/>
            <person name="Wu P."/>
        </authorList>
    </citation>
    <scope>NUCLEOTIDE SEQUENCE [LARGE SCALE GENOMIC DNA]</scope>
    <source>
        <strain evidence="3">V1</strain>
    </source>
</reference>
<keyword evidence="5" id="KW-1185">Reference proteome</keyword>
<dbReference type="InterPro" id="IPR005235">
    <property type="entry name" value="YmdB-like"/>
</dbReference>
<organism evidence="3 5">
    <name type="scientific">Treponema phagedenis</name>
    <dbReference type="NCBI Taxonomy" id="162"/>
    <lineage>
        <taxon>Bacteria</taxon>
        <taxon>Pseudomonadati</taxon>
        <taxon>Spirochaetota</taxon>
        <taxon>Spirochaetia</taxon>
        <taxon>Spirochaetales</taxon>
        <taxon>Treponemataceae</taxon>
        <taxon>Treponema</taxon>
    </lineage>
</organism>
<evidence type="ECO:0000256" key="1">
    <source>
        <dbReference type="PIRSR" id="PIRSR004789-50"/>
    </source>
</evidence>